<protein>
    <recommendedName>
        <fullName evidence="3">AsmA-like C-terminal domain-containing protein</fullName>
    </recommendedName>
</protein>
<accession>A0A8X8GU13</accession>
<evidence type="ECO:0000313" key="2">
    <source>
        <dbReference type="Proteomes" id="UP000484076"/>
    </source>
</evidence>
<evidence type="ECO:0008006" key="3">
    <source>
        <dbReference type="Google" id="ProtNLM"/>
    </source>
</evidence>
<proteinExistence type="predicted"/>
<dbReference type="AlphaFoldDB" id="A0A8X8GU13"/>
<dbReference type="RefSeq" id="WP_152823769.1">
    <property type="nucleotide sequence ID" value="NZ_WHUT02000001.1"/>
</dbReference>
<dbReference type="EMBL" id="WHUT02000001">
    <property type="protein sequence ID" value="NUB43092.1"/>
    <property type="molecule type" value="Genomic_DNA"/>
</dbReference>
<comment type="caution">
    <text evidence="1">The sequence shown here is derived from an EMBL/GenBank/DDBJ whole genome shotgun (WGS) entry which is preliminary data.</text>
</comment>
<name>A0A8X8GU13_9RHOB</name>
<organism evidence="1 2">
    <name type="scientific">Fertoeibacter niger</name>
    <dbReference type="NCBI Taxonomy" id="2656921"/>
    <lineage>
        <taxon>Bacteria</taxon>
        <taxon>Pseudomonadati</taxon>
        <taxon>Pseudomonadota</taxon>
        <taxon>Alphaproteobacteria</taxon>
        <taxon>Rhodobacterales</taxon>
        <taxon>Paracoccaceae</taxon>
        <taxon>Fertoeibacter</taxon>
    </lineage>
</organism>
<keyword evidence="2" id="KW-1185">Reference proteome</keyword>
<sequence>MTETELSPQGMPPPRRRRRGVGLLAGLLLLGLLAGLALLVLTGRPIALPVWAVAEVEQRLNRSLSAGASGAAVSLGGIEVTFGRDGVPRLRLEDIRLLQPGGRSLLTLPEARVAFDAGALSTLRLRAQSVVLAGAHVALRRRADGSLDLALGNAEDAGLDSYAAVMAAADRIFALPALSHLDVIEAGALTLRLDDARAKRVWEVGDGRLRLENRPGELALELGLTLLGQGADAPAQALLTFVRAKGSPETRLTATVDRVPAADLAAQVLPIAFLGVLDAPISGRLAAALDGAGSLTTLEATLDIAAGALRPTPETRPVAFERAGLSLRYDPAARRVNMTDLTVQSTSLRLAASGHAYLPVPGQPPAFLAQIRFADMRVDPEGLFERPVAFSEGALDLRIRLNPFSIDIGQLSLVEGGQHLTGKGRMVADPLGWRASLDVELDEIAHDRLLALWPVALVPRTREWLAENVQQGQLFDVKAALRMEPGAEPRLSLGYEFQDADVRFLKTLPPIEGGTGYATVADTRYTLVLDKGHVTPPAGGAIDVGGSVFAVPDITQRPSRAELRLTTRSSLTAALSLLDQPPFSFLTKAGQPVDLGEGRAELLAVLRLPLVARLLLPEVDYSVTGRILDLRSEVLVPGRVLTAPELALAVDVTGLRLSGPGLLGNVPFDVTYAQGFGPRARGRSRIDGIVTLSPDVVDEFNLGLPEGMVTGTAPAQIGIALEQGQPPQLTLVSVLNGLGLGIPGIGWQKPRDAAGRLELTARLGPVPQIDALRLEGGGLEATGNVRLREGGGLEAAVFDRVRLNGWLDAPVTLTGRGQGQPPAVALNGGTVDLPRLNLGAGGGRGGDTGPLDLALDRLRVTDTISLTGLRGQFSMRGGFNGTFTAQVDGKAAVQGTVVPQAAGTAVRIRSADAGGALAAAGIFPNARGGTLDLQLAPAGTRGHYVGRADITDVRLRRVPVLAELINAISVVGLIEQLNGSGLLFAQADAEFRLTPDAVEITRASATGASLGVSLAGLYRVADKRLDMQGVISPIYLLNGIGSIFTRRGEGLFGFNYAIGGTADDPQVSVNPLSILTPGMFRDIFRSAPPVLENQ</sequence>
<dbReference type="Proteomes" id="UP000484076">
    <property type="component" value="Unassembled WGS sequence"/>
</dbReference>
<evidence type="ECO:0000313" key="1">
    <source>
        <dbReference type="EMBL" id="NUB43092.1"/>
    </source>
</evidence>
<gene>
    <name evidence="1" type="ORF">GEU84_001740</name>
</gene>
<reference evidence="1" key="1">
    <citation type="submission" date="2020-05" db="EMBL/GenBank/DDBJ databases">
        <title>Fertoebacter nigrum gen. nov., sp. nov., a new member of the family Rhodobacteraceae.</title>
        <authorList>
            <person name="Szuroczki S."/>
            <person name="Abbaszade G."/>
            <person name="Buni D."/>
            <person name="Schumann P."/>
            <person name="Toth E."/>
        </authorList>
    </citation>
    <scope>NUCLEOTIDE SEQUENCE</scope>
    <source>
        <strain evidence="1">RG-N-1a</strain>
    </source>
</reference>